<protein>
    <submittedName>
        <fullName evidence="2">Uncharacterized protein</fullName>
    </submittedName>
</protein>
<feature type="signal peptide" evidence="1">
    <location>
        <begin position="1"/>
        <end position="19"/>
    </location>
</feature>
<dbReference type="EMBL" id="CP111012">
    <property type="protein sequence ID" value="WAQ94200.1"/>
    <property type="molecule type" value="Genomic_DNA"/>
</dbReference>
<proteinExistence type="predicted"/>
<keyword evidence="3" id="KW-1185">Reference proteome</keyword>
<gene>
    <name evidence="2" type="ORF">MAR_006671</name>
</gene>
<feature type="chain" id="PRO_5046408204" evidence="1">
    <location>
        <begin position="20"/>
        <end position="110"/>
    </location>
</feature>
<sequence>MLRLTLIVVFGVAIYMGEKQGPPSQCANIRCLTPACSDGTLVKVQGKCCPICIGKDPCIFGGDELCQGIAGFQCAADSGTKNDNPCEPACEGNFYIDSRKLTKLECQGGP</sequence>
<organism evidence="2 3">
    <name type="scientific">Mya arenaria</name>
    <name type="common">Soft-shell clam</name>
    <dbReference type="NCBI Taxonomy" id="6604"/>
    <lineage>
        <taxon>Eukaryota</taxon>
        <taxon>Metazoa</taxon>
        <taxon>Spiralia</taxon>
        <taxon>Lophotrochozoa</taxon>
        <taxon>Mollusca</taxon>
        <taxon>Bivalvia</taxon>
        <taxon>Autobranchia</taxon>
        <taxon>Heteroconchia</taxon>
        <taxon>Euheterodonta</taxon>
        <taxon>Imparidentia</taxon>
        <taxon>Neoheterodontei</taxon>
        <taxon>Myida</taxon>
        <taxon>Myoidea</taxon>
        <taxon>Myidae</taxon>
        <taxon>Mya</taxon>
    </lineage>
</organism>
<keyword evidence="1" id="KW-0732">Signal</keyword>
<dbReference type="Proteomes" id="UP001164746">
    <property type="component" value="Chromosome 1"/>
</dbReference>
<evidence type="ECO:0000313" key="3">
    <source>
        <dbReference type="Proteomes" id="UP001164746"/>
    </source>
</evidence>
<evidence type="ECO:0000256" key="1">
    <source>
        <dbReference type="SAM" id="SignalP"/>
    </source>
</evidence>
<evidence type="ECO:0000313" key="2">
    <source>
        <dbReference type="EMBL" id="WAQ94200.1"/>
    </source>
</evidence>
<accession>A0ABY7DBX5</accession>
<name>A0ABY7DBX5_MYAAR</name>
<reference evidence="2" key="1">
    <citation type="submission" date="2022-11" db="EMBL/GenBank/DDBJ databases">
        <title>Centuries of genome instability and evolution in soft-shell clam transmissible cancer (bioRxiv).</title>
        <authorList>
            <person name="Hart S.F.M."/>
            <person name="Yonemitsu M.A."/>
            <person name="Giersch R.M."/>
            <person name="Beal B.F."/>
            <person name="Arriagada G."/>
            <person name="Davis B.W."/>
            <person name="Ostrander E.A."/>
            <person name="Goff S.P."/>
            <person name="Metzger M.J."/>
        </authorList>
    </citation>
    <scope>NUCLEOTIDE SEQUENCE</scope>
    <source>
        <strain evidence="2">MELC-2E11</strain>
        <tissue evidence="2">Siphon/mantle</tissue>
    </source>
</reference>